<accession>A0A6A7BFD7</accession>
<dbReference type="SUPFAM" id="SSF52540">
    <property type="entry name" value="P-loop containing nucleoside triphosphate hydrolases"/>
    <property type="match status" value="1"/>
</dbReference>
<dbReference type="Proteomes" id="UP000799423">
    <property type="component" value="Unassembled WGS sequence"/>
</dbReference>
<feature type="compositionally biased region" description="Acidic residues" evidence="2">
    <location>
        <begin position="67"/>
        <end position="83"/>
    </location>
</feature>
<keyword evidence="1" id="KW-0175">Coiled coil</keyword>
<protein>
    <recommendedName>
        <fullName evidence="3">Dynamin N-terminal domain-containing protein</fullName>
    </recommendedName>
</protein>
<name>A0A6A7BFD7_9PLEO</name>
<dbReference type="AlphaFoldDB" id="A0A6A7BFD7"/>
<evidence type="ECO:0000259" key="3">
    <source>
        <dbReference type="Pfam" id="PF00350"/>
    </source>
</evidence>
<evidence type="ECO:0000313" key="4">
    <source>
        <dbReference type="EMBL" id="KAF2853205.1"/>
    </source>
</evidence>
<evidence type="ECO:0000256" key="2">
    <source>
        <dbReference type="SAM" id="MobiDB-lite"/>
    </source>
</evidence>
<dbReference type="InterPro" id="IPR045063">
    <property type="entry name" value="Dynamin_N"/>
</dbReference>
<dbReference type="InterPro" id="IPR027417">
    <property type="entry name" value="P-loop_NTPase"/>
</dbReference>
<organism evidence="4 5">
    <name type="scientific">Plenodomus tracheiphilus IPT5</name>
    <dbReference type="NCBI Taxonomy" id="1408161"/>
    <lineage>
        <taxon>Eukaryota</taxon>
        <taxon>Fungi</taxon>
        <taxon>Dikarya</taxon>
        <taxon>Ascomycota</taxon>
        <taxon>Pezizomycotina</taxon>
        <taxon>Dothideomycetes</taxon>
        <taxon>Pleosporomycetidae</taxon>
        <taxon>Pleosporales</taxon>
        <taxon>Pleosporineae</taxon>
        <taxon>Leptosphaeriaceae</taxon>
        <taxon>Plenodomus</taxon>
    </lineage>
</organism>
<sequence length="929" mass="105332">MTPPTVLAAAAAVLKTEAVDFSKLFINKLKHAESVAYEEIARWDSRDETAAAGSTVPAKRTASDAQLSDDEDGFLTDSDDDGISDNVPPYDTDKQNAPKLPICHPGFKLTEDLGGLILSTFIDFLKIARKQGHTDNEINYLWNEIMKNREIKYQKEIRIAITGDTGSGKSSTTNSLLGIDGITPEGADGSACTNVVTEFRKQLQIQDTPVTAEVQFYCLEYCTGLVTKWFYHWVSIQRRQMRDEDDISDDDKAQKDAAFECLDCLFAHRVDPQGLDEFMFTAKSSGDDILDQLLDWTREIHEKFVEGGEMSVIFKSSTHHDMREQLRPFRGTAANATFQGKRLAFSPWPFVEIIRYYLTNWLLEQGNCLADVPGAKDINMYRVAMANDYLQKCEMAIIVGDIKRLKSDTSFRKHYMDAHRRRYHGSVILFATRSDEFNDDGETVGQLDAKAEKELARIDEGISNLETELTSINADMEPERTKQEILQKAQKDLQAEKKALTSQVVTLQNNRSGVRIACRNRQVADAMDQKYRIDTGDDGGAATFCASNRMYMRHRRGYNKLKVTTVPTMTVEETQIPAACAHIYAIPSQGKTDVLEHFITSRIPMTLNIIQMSCSKSTEARVTHILKIVDQSIRKMNIEIDQLIKKSNETFVKTLVDSLLDSKLQAKFDEGVTVKLKALDSKSLVKGTYDNKKKDVHINLNEDLLSYIRPRIDQAFRVVLDTSCSIFKAEAAQAIKNTFVGLSRKLRDDPQALAGDAYQLCFGKNFQMYEADISQKVDNAAKKLREDFVVIHQKATKTREKDYFYDSILEFYEKALEKKGTKGKTAKDVRQQYLKENIQGPTGPFPWIGKWTEKDAKKITEKARVYLQTEMDKILKGIRAAFERQKHNKENDTPAGQQFRTDLHQLVAESRRILDGVVHDAFQHCKAHK</sequence>
<keyword evidence="5" id="KW-1185">Reference proteome</keyword>
<feature type="domain" description="Dynamin N-terminal" evidence="3">
    <location>
        <begin position="159"/>
        <end position="422"/>
    </location>
</feature>
<reference evidence="4" key="1">
    <citation type="submission" date="2020-01" db="EMBL/GenBank/DDBJ databases">
        <authorList>
            <consortium name="DOE Joint Genome Institute"/>
            <person name="Haridas S."/>
            <person name="Albert R."/>
            <person name="Binder M."/>
            <person name="Bloem J."/>
            <person name="Labutti K."/>
            <person name="Salamov A."/>
            <person name="Andreopoulos B."/>
            <person name="Baker S.E."/>
            <person name="Barry K."/>
            <person name="Bills G."/>
            <person name="Bluhm B.H."/>
            <person name="Cannon C."/>
            <person name="Castanera R."/>
            <person name="Culley D.E."/>
            <person name="Daum C."/>
            <person name="Ezra D."/>
            <person name="Gonzalez J.B."/>
            <person name="Henrissat B."/>
            <person name="Kuo A."/>
            <person name="Liang C."/>
            <person name="Lipzen A."/>
            <person name="Lutzoni F."/>
            <person name="Magnuson J."/>
            <person name="Mondo S."/>
            <person name="Nolan M."/>
            <person name="Ohm R."/>
            <person name="Pangilinan J."/>
            <person name="Park H.-J."/>
            <person name="Ramirez L."/>
            <person name="Alfaro M."/>
            <person name="Sun H."/>
            <person name="Tritt A."/>
            <person name="Yoshinaga Y."/>
            <person name="Zwiers L.-H."/>
            <person name="Turgeon B.G."/>
            <person name="Goodwin S.B."/>
            <person name="Spatafora J.W."/>
            <person name="Crous P.W."/>
            <person name="Grigoriev I.V."/>
        </authorList>
    </citation>
    <scope>NUCLEOTIDE SEQUENCE</scope>
    <source>
        <strain evidence="4">IPT5</strain>
    </source>
</reference>
<gene>
    <name evidence="4" type="ORF">T440DRAFT_390747</name>
</gene>
<evidence type="ECO:0000256" key="1">
    <source>
        <dbReference type="SAM" id="Coils"/>
    </source>
</evidence>
<dbReference type="EMBL" id="MU006296">
    <property type="protein sequence ID" value="KAF2853205.1"/>
    <property type="molecule type" value="Genomic_DNA"/>
</dbReference>
<dbReference type="PANTHER" id="PTHR36681">
    <property type="entry name" value="NUCLEAR GTPASE, GERMINAL CENTER-ASSOCIATED, TANDEM DUPLICATE 3"/>
    <property type="match status" value="1"/>
</dbReference>
<dbReference type="PANTHER" id="PTHR36681:SF3">
    <property type="entry name" value="NUCLEAR GTPASE, GERMINAL CENTER-ASSOCIATED, TANDEM DUPLICATE 3"/>
    <property type="match status" value="1"/>
</dbReference>
<dbReference type="OrthoDB" id="5427350at2759"/>
<feature type="region of interest" description="Disordered" evidence="2">
    <location>
        <begin position="48"/>
        <end position="97"/>
    </location>
</feature>
<evidence type="ECO:0000313" key="5">
    <source>
        <dbReference type="Proteomes" id="UP000799423"/>
    </source>
</evidence>
<dbReference type="Gene3D" id="3.40.50.300">
    <property type="entry name" value="P-loop containing nucleotide triphosphate hydrolases"/>
    <property type="match status" value="1"/>
</dbReference>
<proteinExistence type="predicted"/>
<feature type="coiled-coil region" evidence="1">
    <location>
        <begin position="448"/>
        <end position="510"/>
    </location>
</feature>
<dbReference type="Pfam" id="PF00350">
    <property type="entry name" value="Dynamin_N"/>
    <property type="match status" value="1"/>
</dbReference>